<feature type="non-terminal residue" evidence="1">
    <location>
        <position position="1"/>
    </location>
</feature>
<accession>A0A151K3G8</accession>
<comment type="caution">
    <text evidence="1">The sequence shown here is derived from an EMBL/GenBank/DDBJ whole genome shotgun (WGS) entry which is preliminary data.</text>
</comment>
<reference evidence="1 2" key="1">
    <citation type="submission" date="2015-09" db="EMBL/GenBank/DDBJ databases">
        <title>Trachymyrmex cornetzi WGS genome.</title>
        <authorList>
            <person name="Nygaard S."/>
            <person name="Hu H."/>
            <person name="Boomsma J."/>
            <person name="Zhang G."/>
        </authorList>
    </citation>
    <scope>NUCLEOTIDE SEQUENCE [LARGE SCALE GENOMIC DNA]</scope>
    <source>
        <strain evidence="1">Tcor2-1</strain>
        <tissue evidence="1">Whole body</tissue>
    </source>
</reference>
<keyword evidence="2" id="KW-1185">Reference proteome</keyword>
<organism evidence="1 2">
    <name type="scientific">Trachymyrmex cornetzi</name>
    <dbReference type="NCBI Taxonomy" id="471704"/>
    <lineage>
        <taxon>Eukaryota</taxon>
        <taxon>Metazoa</taxon>
        <taxon>Ecdysozoa</taxon>
        <taxon>Arthropoda</taxon>
        <taxon>Hexapoda</taxon>
        <taxon>Insecta</taxon>
        <taxon>Pterygota</taxon>
        <taxon>Neoptera</taxon>
        <taxon>Endopterygota</taxon>
        <taxon>Hymenoptera</taxon>
        <taxon>Apocrita</taxon>
        <taxon>Aculeata</taxon>
        <taxon>Formicoidea</taxon>
        <taxon>Formicidae</taxon>
        <taxon>Myrmicinae</taxon>
        <taxon>Trachymyrmex</taxon>
    </lineage>
</organism>
<name>A0A151K3G8_9HYME</name>
<evidence type="ECO:0000313" key="2">
    <source>
        <dbReference type="Proteomes" id="UP000078492"/>
    </source>
</evidence>
<sequence>NRSKRRWWVRPINRPRDDFGHFRNLFSYMKTDDHEEFFGFTRMIPSQFRILCDLVRPFLTKRSNRPSLSVELRVAVTLS</sequence>
<evidence type="ECO:0000313" key="1">
    <source>
        <dbReference type="EMBL" id="KYN50378.1"/>
    </source>
</evidence>
<gene>
    <name evidence="1" type="ORF">ALC57_00015</name>
</gene>
<dbReference type="Proteomes" id="UP000078492">
    <property type="component" value="Unassembled WGS sequence"/>
</dbReference>
<proteinExistence type="predicted"/>
<dbReference type="EMBL" id="LKEY01012919">
    <property type="protein sequence ID" value="KYN50378.1"/>
    <property type="molecule type" value="Genomic_DNA"/>
</dbReference>
<protein>
    <submittedName>
        <fullName evidence="1">Uncharacterized protein</fullName>
    </submittedName>
</protein>
<dbReference type="AlphaFoldDB" id="A0A151K3G8"/>